<organism evidence="2">
    <name type="scientific">Acromyrmex echinatior</name>
    <name type="common">Panamanian leafcutter ant</name>
    <name type="synonym">Acromyrmex octospinosus echinatior</name>
    <dbReference type="NCBI Taxonomy" id="103372"/>
    <lineage>
        <taxon>Eukaryota</taxon>
        <taxon>Metazoa</taxon>
        <taxon>Ecdysozoa</taxon>
        <taxon>Arthropoda</taxon>
        <taxon>Hexapoda</taxon>
        <taxon>Insecta</taxon>
        <taxon>Pterygota</taxon>
        <taxon>Neoptera</taxon>
        <taxon>Endopterygota</taxon>
        <taxon>Hymenoptera</taxon>
        <taxon>Apocrita</taxon>
        <taxon>Aculeata</taxon>
        <taxon>Formicoidea</taxon>
        <taxon>Formicidae</taxon>
        <taxon>Myrmicinae</taxon>
        <taxon>Acromyrmex</taxon>
    </lineage>
</organism>
<protein>
    <submittedName>
        <fullName evidence="1">Uncharacterized protein</fullName>
    </submittedName>
</protein>
<accession>F4WC85</accession>
<evidence type="ECO:0000313" key="1">
    <source>
        <dbReference type="EMBL" id="EGI68065.1"/>
    </source>
</evidence>
<dbReference type="InParanoid" id="F4WC85"/>
<sequence length="261" mass="29803">MSKVSIVLEVSSPQPRNSIFPEPGKKCLDKNDNRMENRELYVIPVYLWKCVRCRMTKLITGRVAQFCVTPVGNVNTRVILCKSNLITAHPDDTHTIRGTYVSYVGIVSNLKFPYELVTGISDSAAGSAIRPQSGNYFLFGSIPREGRMMRVLIMCDPKLQRNIDFESDIVNEKLNYFAENLRNDRTRRSCNLHFSHSRYVKIFTNVCIHGEDFQTVNVRFGSPVLRVFLRSMLPDVFVTAIAYEHHHHDHTADHGAKSEPI</sequence>
<dbReference type="AlphaFoldDB" id="F4WC85"/>
<keyword evidence="2" id="KW-1185">Reference proteome</keyword>
<proteinExistence type="predicted"/>
<name>F4WC85_ACREC</name>
<dbReference type="Proteomes" id="UP000007755">
    <property type="component" value="Unassembled WGS sequence"/>
</dbReference>
<gene>
    <name evidence="1" type="ORF">G5I_03159</name>
</gene>
<evidence type="ECO:0000313" key="2">
    <source>
        <dbReference type="Proteomes" id="UP000007755"/>
    </source>
</evidence>
<dbReference type="EMBL" id="GL888070">
    <property type="protein sequence ID" value="EGI68065.1"/>
    <property type="molecule type" value="Genomic_DNA"/>
</dbReference>
<reference evidence="1" key="1">
    <citation type="submission" date="2011-02" db="EMBL/GenBank/DDBJ databases">
        <title>The genome of the leaf-cutting ant Acromyrmex echinatior suggests key adaptations to social evolution and fungus farming.</title>
        <authorList>
            <person name="Nygaard S."/>
            <person name="Zhang G."/>
        </authorList>
    </citation>
    <scope>NUCLEOTIDE SEQUENCE</scope>
</reference>